<protein>
    <submittedName>
        <fullName evidence="2">Unannotated protein</fullName>
    </submittedName>
</protein>
<dbReference type="AlphaFoldDB" id="A0A6J5ZJM5"/>
<dbReference type="InterPro" id="IPR023801">
    <property type="entry name" value="His_deacetylse_dom"/>
</dbReference>
<gene>
    <name evidence="2" type="ORF">UFOPK3522_00490</name>
</gene>
<dbReference type="CDD" id="cd09992">
    <property type="entry name" value="HDAC_classII"/>
    <property type="match status" value="1"/>
</dbReference>
<reference evidence="2" key="1">
    <citation type="submission" date="2020-05" db="EMBL/GenBank/DDBJ databases">
        <authorList>
            <person name="Chiriac C."/>
            <person name="Salcher M."/>
            <person name="Ghai R."/>
            <person name="Kavagutti S V."/>
        </authorList>
    </citation>
    <scope>NUCLEOTIDE SEQUENCE</scope>
</reference>
<dbReference type="InterPro" id="IPR000286">
    <property type="entry name" value="HDACs"/>
</dbReference>
<feature type="domain" description="Histone deacetylase" evidence="1">
    <location>
        <begin position="19"/>
        <end position="279"/>
    </location>
</feature>
<accession>A0A6J5ZJM5</accession>
<dbReference type="Gene3D" id="3.40.800.20">
    <property type="entry name" value="Histone deacetylase domain"/>
    <property type="match status" value="1"/>
</dbReference>
<dbReference type="InterPro" id="IPR023696">
    <property type="entry name" value="Ureohydrolase_dom_sf"/>
</dbReference>
<sequence>MIAIESELERLDWLGYGRAESTAASEQMLLRAHTAKHLERVRQACASSDSLDADTVVVPASFDAALHAAGGAVGVVEALCGGSVGSAASLHRPPGHHAESDRAMGFCLFNNVAVAALHAIESCGLSRVLILDWDVHHGNGTEQIFAGDDRVCFVSLHQSPCYPGTGAATDQGTGAGIGYTVNCPIPAGSGDGLFVGLVEQLVAPLLEVYEPQLLLISAGFDAHRDDPLANCLVTDGGFAAMARAVRQAADRFQTPVGLVLEGGYNVDALARSLAASLSELIGRPTGLEQGEPSASLAGDIAAGVLARPAFAANS</sequence>
<proteinExistence type="predicted"/>
<dbReference type="EMBL" id="CAESAO010000027">
    <property type="protein sequence ID" value="CAB4339843.1"/>
    <property type="molecule type" value="Genomic_DNA"/>
</dbReference>
<dbReference type="GO" id="GO:0004407">
    <property type="term" value="F:histone deacetylase activity"/>
    <property type="evidence" value="ECO:0007669"/>
    <property type="project" value="TreeGrafter"/>
</dbReference>
<dbReference type="SUPFAM" id="SSF52768">
    <property type="entry name" value="Arginase/deacetylase"/>
    <property type="match status" value="1"/>
</dbReference>
<evidence type="ECO:0000259" key="1">
    <source>
        <dbReference type="Pfam" id="PF00850"/>
    </source>
</evidence>
<dbReference type="PANTHER" id="PTHR10625:SF10">
    <property type="entry name" value="HISTONE DEACETYLASE HDAC1"/>
    <property type="match status" value="1"/>
</dbReference>
<evidence type="ECO:0000313" key="2">
    <source>
        <dbReference type="EMBL" id="CAB4339843.1"/>
    </source>
</evidence>
<organism evidence="2">
    <name type="scientific">freshwater metagenome</name>
    <dbReference type="NCBI Taxonomy" id="449393"/>
    <lineage>
        <taxon>unclassified sequences</taxon>
        <taxon>metagenomes</taxon>
        <taxon>ecological metagenomes</taxon>
    </lineage>
</organism>
<dbReference type="InterPro" id="IPR037138">
    <property type="entry name" value="His_deacetylse_dom_sf"/>
</dbReference>
<name>A0A6J5ZJM5_9ZZZZ</name>
<dbReference type="PRINTS" id="PR01270">
    <property type="entry name" value="HDASUPER"/>
</dbReference>
<dbReference type="GO" id="GO:0040029">
    <property type="term" value="P:epigenetic regulation of gene expression"/>
    <property type="evidence" value="ECO:0007669"/>
    <property type="project" value="TreeGrafter"/>
</dbReference>
<dbReference type="Pfam" id="PF00850">
    <property type="entry name" value="Hist_deacetyl"/>
    <property type="match status" value="1"/>
</dbReference>
<dbReference type="PANTHER" id="PTHR10625">
    <property type="entry name" value="HISTONE DEACETYLASE HDAC1-RELATED"/>
    <property type="match status" value="1"/>
</dbReference>